<feature type="non-terminal residue" evidence="1">
    <location>
        <position position="226"/>
    </location>
</feature>
<keyword evidence="2" id="KW-1185">Reference proteome</keyword>
<sequence>ASATGTIQWQRADDLAFTANVTNVGTNSTTLTSAQVGALTATKYFRAVVTNGTCSSVNSAIITVNVDAPSAVGAVSANQTICSGSSPADLTIASATGTIQWQRADDLAFTTNVTNVGTNSTTLTSAQVGALTATRYFRAVVTNGTCSSVNSAIITVNVDAPSAVGAVSANQTICSASAPTDLTIASATGTIQWQRADDLAFTANVTNVGTNSTTLTSAQVGALTAT</sequence>
<evidence type="ECO:0000313" key="1">
    <source>
        <dbReference type="EMBL" id="MBN7803665.1"/>
    </source>
</evidence>
<accession>A0ABS3BWI0</accession>
<evidence type="ECO:0000313" key="2">
    <source>
        <dbReference type="Proteomes" id="UP000664698"/>
    </source>
</evidence>
<gene>
    <name evidence="1" type="ORF">J0A67_22575</name>
</gene>
<dbReference type="EMBL" id="JAFKCW010000014">
    <property type="protein sequence ID" value="MBN7803665.1"/>
    <property type="molecule type" value="Genomic_DNA"/>
</dbReference>
<feature type="non-terminal residue" evidence="1">
    <location>
        <position position="1"/>
    </location>
</feature>
<proteinExistence type="predicted"/>
<organism evidence="1 2">
    <name type="scientific">Algoriphagus aestuariicola</name>
    <dbReference type="NCBI Taxonomy" id="1852016"/>
    <lineage>
        <taxon>Bacteria</taxon>
        <taxon>Pseudomonadati</taxon>
        <taxon>Bacteroidota</taxon>
        <taxon>Cytophagia</taxon>
        <taxon>Cytophagales</taxon>
        <taxon>Cyclobacteriaceae</taxon>
        <taxon>Algoriphagus</taxon>
    </lineage>
</organism>
<dbReference type="Proteomes" id="UP000664698">
    <property type="component" value="Unassembled WGS sequence"/>
</dbReference>
<reference evidence="1 2" key="1">
    <citation type="submission" date="2021-03" db="EMBL/GenBank/DDBJ databases">
        <title>novel species isolated from a fishpond in China.</title>
        <authorList>
            <person name="Lu H."/>
            <person name="Cai Z."/>
        </authorList>
    </citation>
    <scope>NUCLEOTIDE SEQUENCE [LARGE SCALE GENOMIC DNA]</scope>
    <source>
        <strain evidence="1 2">JCM 31546</strain>
    </source>
</reference>
<name>A0ABS3BWI0_9BACT</name>
<evidence type="ECO:0008006" key="3">
    <source>
        <dbReference type="Google" id="ProtNLM"/>
    </source>
</evidence>
<dbReference type="RefSeq" id="WP_206571665.1">
    <property type="nucleotide sequence ID" value="NZ_JAFKCW010000014.1"/>
</dbReference>
<protein>
    <recommendedName>
        <fullName evidence="3">Ig-like domain-containing protein</fullName>
    </recommendedName>
</protein>
<comment type="caution">
    <text evidence="1">The sequence shown here is derived from an EMBL/GenBank/DDBJ whole genome shotgun (WGS) entry which is preliminary data.</text>
</comment>